<dbReference type="Proteomes" id="UP000821853">
    <property type="component" value="Unassembled WGS sequence"/>
</dbReference>
<comment type="caution">
    <text evidence="1">The sequence shown here is derived from an EMBL/GenBank/DDBJ whole genome shotgun (WGS) entry which is preliminary data.</text>
</comment>
<evidence type="ECO:0000313" key="2">
    <source>
        <dbReference type="Proteomes" id="UP000821853"/>
    </source>
</evidence>
<evidence type="ECO:0000313" key="1">
    <source>
        <dbReference type="EMBL" id="KAH9364913.1"/>
    </source>
</evidence>
<gene>
    <name evidence="1" type="ORF">HPB48_000411</name>
</gene>
<keyword evidence="2" id="KW-1185">Reference proteome</keyword>
<proteinExistence type="predicted"/>
<dbReference type="VEuPathDB" id="VectorBase:HLOH_050895"/>
<sequence length="175" mass="19482">MNEAHSGQLEELFANLVGRLDHHNCAIDEKMSSITEKMTAWLADANSRIAVMSNPFRIQFESVAVASDWSLTDQAHVLVSQLRPPASDELKYLLGYTRLGYPRLITAMEDPVGDARFQQLHFAELKRVRQQGMTLEDLAHRVERLTHEALAGSPNATEVVIGTAAFVEALENPNV</sequence>
<name>A0A9J6FRP3_HAELO</name>
<accession>A0A9J6FRP3</accession>
<reference evidence="1 2" key="1">
    <citation type="journal article" date="2020" name="Cell">
        <title>Large-Scale Comparative Analyses of Tick Genomes Elucidate Their Genetic Diversity and Vector Capacities.</title>
        <authorList>
            <consortium name="Tick Genome and Microbiome Consortium (TIGMIC)"/>
            <person name="Jia N."/>
            <person name="Wang J."/>
            <person name="Shi W."/>
            <person name="Du L."/>
            <person name="Sun Y."/>
            <person name="Zhan W."/>
            <person name="Jiang J.F."/>
            <person name="Wang Q."/>
            <person name="Zhang B."/>
            <person name="Ji P."/>
            <person name="Bell-Sakyi L."/>
            <person name="Cui X.M."/>
            <person name="Yuan T.T."/>
            <person name="Jiang B.G."/>
            <person name="Yang W.F."/>
            <person name="Lam T.T."/>
            <person name="Chang Q.C."/>
            <person name="Ding S.J."/>
            <person name="Wang X.J."/>
            <person name="Zhu J.G."/>
            <person name="Ruan X.D."/>
            <person name="Zhao L."/>
            <person name="Wei J.T."/>
            <person name="Ye R.Z."/>
            <person name="Que T.C."/>
            <person name="Du C.H."/>
            <person name="Zhou Y.H."/>
            <person name="Cheng J.X."/>
            <person name="Dai P.F."/>
            <person name="Guo W.B."/>
            <person name="Han X.H."/>
            <person name="Huang E.J."/>
            <person name="Li L.F."/>
            <person name="Wei W."/>
            <person name="Gao Y.C."/>
            <person name="Liu J.Z."/>
            <person name="Shao H.Z."/>
            <person name="Wang X."/>
            <person name="Wang C.C."/>
            <person name="Yang T.C."/>
            <person name="Huo Q.B."/>
            <person name="Li W."/>
            <person name="Chen H.Y."/>
            <person name="Chen S.E."/>
            <person name="Zhou L.G."/>
            <person name="Ni X.B."/>
            <person name="Tian J.H."/>
            <person name="Sheng Y."/>
            <person name="Liu T."/>
            <person name="Pan Y.S."/>
            <person name="Xia L.Y."/>
            <person name="Li J."/>
            <person name="Zhao F."/>
            <person name="Cao W.C."/>
        </authorList>
    </citation>
    <scope>NUCLEOTIDE SEQUENCE [LARGE SCALE GENOMIC DNA]</scope>
    <source>
        <strain evidence="1">HaeL-2018</strain>
    </source>
</reference>
<protein>
    <submittedName>
        <fullName evidence="1">Uncharacterized protein</fullName>
    </submittedName>
</protein>
<organism evidence="1 2">
    <name type="scientific">Haemaphysalis longicornis</name>
    <name type="common">Bush tick</name>
    <dbReference type="NCBI Taxonomy" id="44386"/>
    <lineage>
        <taxon>Eukaryota</taxon>
        <taxon>Metazoa</taxon>
        <taxon>Ecdysozoa</taxon>
        <taxon>Arthropoda</taxon>
        <taxon>Chelicerata</taxon>
        <taxon>Arachnida</taxon>
        <taxon>Acari</taxon>
        <taxon>Parasitiformes</taxon>
        <taxon>Ixodida</taxon>
        <taxon>Ixodoidea</taxon>
        <taxon>Ixodidae</taxon>
        <taxon>Haemaphysalinae</taxon>
        <taxon>Haemaphysalis</taxon>
    </lineage>
</organism>
<dbReference type="EMBL" id="JABSTR010000003">
    <property type="protein sequence ID" value="KAH9364913.1"/>
    <property type="molecule type" value="Genomic_DNA"/>
</dbReference>
<dbReference type="OrthoDB" id="8300685at2759"/>
<dbReference type="AlphaFoldDB" id="A0A9J6FRP3"/>